<reference evidence="1 2" key="1">
    <citation type="submission" date="2012-12" db="EMBL/GenBank/DDBJ databases">
        <title>Whole genome shotgun sequence of Gordonia hirsuta NBRC 16056.</title>
        <authorList>
            <person name="Isaki-Nakamura S."/>
            <person name="Hosoyama A."/>
            <person name="Tsuchikane K."/>
            <person name="Katsumata H."/>
            <person name="Baba S."/>
            <person name="Yamazaki S."/>
            <person name="Fujita N."/>
        </authorList>
    </citation>
    <scope>NUCLEOTIDE SEQUENCE [LARGE SCALE GENOMIC DNA]</scope>
    <source>
        <strain evidence="1 2">NBRC 16056</strain>
    </source>
</reference>
<dbReference type="STRING" id="1121927.GOHSU_29_00480"/>
<name>L7LAA8_9ACTN</name>
<dbReference type="AlphaFoldDB" id="L7LAA8"/>
<gene>
    <name evidence="1" type="ORF">GOHSU_29_00480</name>
</gene>
<proteinExistence type="predicted"/>
<dbReference type="SUPFAM" id="SSF51905">
    <property type="entry name" value="FAD/NAD(P)-binding domain"/>
    <property type="match status" value="1"/>
</dbReference>
<dbReference type="EMBL" id="BANT01000029">
    <property type="protein sequence ID" value="GAC58065.1"/>
    <property type="molecule type" value="Genomic_DNA"/>
</dbReference>
<sequence length="100" mass="10943">MIGRGGASAGLWMLVHVPGALMRPAMRGFDAVVRRLYRSYLRKVVQDPDTADRLTPSFGLFGNRPTLNSSFPRAFNEPGVELVTAPIDRVVPEGIRTCDG</sequence>
<organism evidence="1 2">
    <name type="scientific">Gordonia hirsuta DSM 44140 = NBRC 16056</name>
    <dbReference type="NCBI Taxonomy" id="1121927"/>
    <lineage>
        <taxon>Bacteria</taxon>
        <taxon>Bacillati</taxon>
        <taxon>Actinomycetota</taxon>
        <taxon>Actinomycetes</taxon>
        <taxon>Mycobacteriales</taxon>
        <taxon>Gordoniaceae</taxon>
        <taxon>Gordonia</taxon>
    </lineage>
</organism>
<keyword evidence="2" id="KW-1185">Reference proteome</keyword>
<comment type="caution">
    <text evidence="1">The sequence shown here is derived from an EMBL/GenBank/DDBJ whole genome shotgun (WGS) entry which is preliminary data.</text>
</comment>
<evidence type="ECO:0000313" key="1">
    <source>
        <dbReference type="EMBL" id="GAC58065.1"/>
    </source>
</evidence>
<evidence type="ECO:0000313" key="2">
    <source>
        <dbReference type="Proteomes" id="UP000053405"/>
    </source>
</evidence>
<protein>
    <submittedName>
        <fullName evidence="1">Uncharacterized protein</fullName>
    </submittedName>
</protein>
<dbReference type="InterPro" id="IPR036188">
    <property type="entry name" value="FAD/NAD-bd_sf"/>
</dbReference>
<dbReference type="Proteomes" id="UP000053405">
    <property type="component" value="Unassembled WGS sequence"/>
</dbReference>
<dbReference type="eggNOG" id="COG2072">
    <property type="taxonomic scope" value="Bacteria"/>
</dbReference>
<accession>L7LAA8</accession>